<dbReference type="PANTHER" id="PTHR43240:SF7">
    <property type="entry name" value="BLR7284 PROTEIN"/>
    <property type="match status" value="1"/>
</dbReference>
<evidence type="ECO:0000313" key="5">
    <source>
        <dbReference type="Proteomes" id="UP000244911"/>
    </source>
</evidence>
<dbReference type="InterPro" id="IPR003736">
    <property type="entry name" value="PAAI_dom"/>
</dbReference>
<proteinExistence type="predicted"/>
<dbReference type="RefSeq" id="WP_245924524.1">
    <property type="nucleotide sequence ID" value="NZ_OMOI01000001.1"/>
</dbReference>
<dbReference type="InterPro" id="IPR029069">
    <property type="entry name" value="HotDog_dom_sf"/>
</dbReference>
<dbReference type="Gene3D" id="3.10.129.10">
    <property type="entry name" value="Hotdog Thioesterase"/>
    <property type="match status" value="1"/>
</dbReference>
<dbReference type="Proteomes" id="UP000244911">
    <property type="component" value="Unassembled WGS sequence"/>
</dbReference>
<keyword evidence="1" id="KW-0378">Hydrolase</keyword>
<keyword evidence="5" id="KW-1185">Reference proteome</keyword>
<evidence type="ECO:0000256" key="1">
    <source>
        <dbReference type="ARBA" id="ARBA00022801"/>
    </source>
</evidence>
<evidence type="ECO:0000313" key="4">
    <source>
        <dbReference type="EMBL" id="SPF75522.1"/>
    </source>
</evidence>
<evidence type="ECO:0000256" key="2">
    <source>
        <dbReference type="SAM" id="MobiDB-lite"/>
    </source>
</evidence>
<dbReference type="InterPro" id="IPR006683">
    <property type="entry name" value="Thioestr_dom"/>
</dbReference>
<dbReference type="SUPFAM" id="SSF54637">
    <property type="entry name" value="Thioesterase/thiol ester dehydrase-isomerase"/>
    <property type="match status" value="1"/>
</dbReference>
<gene>
    <name evidence="4" type="ORF">ALP8811_00512</name>
</gene>
<feature type="region of interest" description="Disordered" evidence="2">
    <location>
        <begin position="133"/>
        <end position="167"/>
    </location>
</feature>
<feature type="domain" description="Thioesterase" evidence="3">
    <location>
        <begin position="56"/>
        <end position="131"/>
    </location>
</feature>
<dbReference type="NCBIfam" id="TIGR00369">
    <property type="entry name" value="unchar_dom_1"/>
    <property type="match status" value="1"/>
</dbReference>
<dbReference type="AlphaFoldDB" id="A0A2R8AHJ0"/>
<evidence type="ECO:0000259" key="3">
    <source>
        <dbReference type="Pfam" id="PF03061"/>
    </source>
</evidence>
<name>A0A2R8AHJ0_9RHOB</name>
<protein>
    <recommendedName>
        <fullName evidence="3">Thioesterase domain-containing protein</fullName>
    </recommendedName>
</protein>
<accession>A0A2R8AHJ0</accession>
<organism evidence="4 5">
    <name type="scientific">Aliiroseovarius pelagivivens</name>
    <dbReference type="NCBI Taxonomy" id="1639690"/>
    <lineage>
        <taxon>Bacteria</taxon>
        <taxon>Pseudomonadati</taxon>
        <taxon>Pseudomonadota</taxon>
        <taxon>Alphaproteobacteria</taxon>
        <taxon>Rhodobacterales</taxon>
        <taxon>Paracoccaceae</taxon>
        <taxon>Aliiroseovarius</taxon>
    </lineage>
</organism>
<dbReference type="Pfam" id="PF03061">
    <property type="entry name" value="4HBT"/>
    <property type="match status" value="1"/>
</dbReference>
<dbReference type="CDD" id="cd03443">
    <property type="entry name" value="PaaI_thioesterase"/>
    <property type="match status" value="1"/>
</dbReference>
<dbReference type="GO" id="GO:0061522">
    <property type="term" value="F:1,4-dihydroxy-2-naphthoyl-CoA thioesterase activity"/>
    <property type="evidence" value="ECO:0007669"/>
    <property type="project" value="TreeGrafter"/>
</dbReference>
<feature type="compositionally biased region" description="Acidic residues" evidence="2">
    <location>
        <begin position="157"/>
        <end position="167"/>
    </location>
</feature>
<dbReference type="PANTHER" id="PTHR43240">
    <property type="entry name" value="1,4-DIHYDROXY-2-NAPHTHOYL-COA THIOESTERASE 1"/>
    <property type="match status" value="1"/>
</dbReference>
<reference evidence="4 5" key="1">
    <citation type="submission" date="2018-03" db="EMBL/GenBank/DDBJ databases">
        <authorList>
            <person name="Keele B.F."/>
        </authorList>
    </citation>
    <scope>NUCLEOTIDE SEQUENCE [LARGE SCALE GENOMIC DNA]</scope>
    <source>
        <strain evidence="4 5">CECT 8811</strain>
    </source>
</reference>
<sequence>MIKGMTAEQKAELARKFTEAIPHCKALGMVLEKLEDGEAIMSMPYDERLIGDPRTGVIHGGAVSALLDTCCGSAVMSHPKAPAITATIDLRIDYMRPATPGHRITAKATCYHVTRSVAFVRAVALDEDEGRPVATASGAFTADGDPKRRSTEISNDITDDVSEGGAA</sequence>
<dbReference type="GO" id="GO:0005829">
    <property type="term" value="C:cytosol"/>
    <property type="evidence" value="ECO:0007669"/>
    <property type="project" value="TreeGrafter"/>
</dbReference>
<dbReference type="EMBL" id="OMOI01000001">
    <property type="protein sequence ID" value="SPF75522.1"/>
    <property type="molecule type" value="Genomic_DNA"/>
</dbReference>